<gene>
    <name evidence="1" type="ORF">E2C01_093647</name>
</gene>
<evidence type="ECO:0000313" key="1">
    <source>
        <dbReference type="EMBL" id="MPC98284.1"/>
    </source>
</evidence>
<dbReference type="Proteomes" id="UP000324222">
    <property type="component" value="Unassembled WGS sequence"/>
</dbReference>
<reference evidence="1 2" key="1">
    <citation type="submission" date="2019-05" db="EMBL/GenBank/DDBJ databases">
        <title>Another draft genome of Portunus trituberculatus and its Hox gene families provides insights of decapod evolution.</title>
        <authorList>
            <person name="Jeong J.-H."/>
            <person name="Song I."/>
            <person name="Kim S."/>
            <person name="Choi T."/>
            <person name="Kim D."/>
            <person name="Ryu S."/>
            <person name="Kim W."/>
        </authorList>
    </citation>
    <scope>NUCLEOTIDE SEQUENCE [LARGE SCALE GENOMIC DNA]</scope>
    <source>
        <tissue evidence="1">Muscle</tissue>
    </source>
</reference>
<accession>A0A5B7K108</accession>
<sequence length="139" mass="15092">MYQQRREIIVPIFYDFRTNIFAAPSHQPVPSTHLPSLFPPTLPACEEQRPWPHLAHSTTTSVFSVVFSGMAGCRGCWLDTEGGSSPEDTTRTVIGAVDHRGGVPPSTALTRTSKILVLACGRVETGRYNISNDSSSSSS</sequence>
<organism evidence="1 2">
    <name type="scientific">Portunus trituberculatus</name>
    <name type="common">Swimming crab</name>
    <name type="synonym">Neptunus trituberculatus</name>
    <dbReference type="NCBI Taxonomy" id="210409"/>
    <lineage>
        <taxon>Eukaryota</taxon>
        <taxon>Metazoa</taxon>
        <taxon>Ecdysozoa</taxon>
        <taxon>Arthropoda</taxon>
        <taxon>Crustacea</taxon>
        <taxon>Multicrustacea</taxon>
        <taxon>Malacostraca</taxon>
        <taxon>Eumalacostraca</taxon>
        <taxon>Eucarida</taxon>
        <taxon>Decapoda</taxon>
        <taxon>Pleocyemata</taxon>
        <taxon>Brachyura</taxon>
        <taxon>Eubrachyura</taxon>
        <taxon>Portunoidea</taxon>
        <taxon>Portunidae</taxon>
        <taxon>Portuninae</taxon>
        <taxon>Portunus</taxon>
    </lineage>
</organism>
<dbReference type="AlphaFoldDB" id="A0A5B7K108"/>
<keyword evidence="2" id="KW-1185">Reference proteome</keyword>
<name>A0A5B7K108_PORTR</name>
<protein>
    <submittedName>
        <fullName evidence="1">Uncharacterized protein</fullName>
    </submittedName>
</protein>
<dbReference type="EMBL" id="VSRR010113432">
    <property type="protein sequence ID" value="MPC98284.1"/>
    <property type="molecule type" value="Genomic_DNA"/>
</dbReference>
<proteinExistence type="predicted"/>
<evidence type="ECO:0000313" key="2">
    <source>
        <dbReference type="Proteomes" id="UP000324222"/>
    </source>
</evidence>
<comment type="caution">
    <text evidence="1">The sequence shown here is derived from an EMBL/GenBank/DDBJ whole genome shotgun (WGS) entry which is preliminary data.</text>
</comment>